<feature type="region of interest" description="Disordered" evidence="1">
    <location>
        <begin position="1"/>
        <end position="74"/>
    </location>
</feature>
<feature type="region of interest" description="Disordered" evidence="1">
    <location>
        <begin position="141"/>
        <end position="188"/>
    </location>
</feature>
<sequence length="371" mass="40295">RSPVFPGSHGRAAGDFPHGNHGYWHHHHHQVALHSGMPRPGTLLPQAKVPSSPSHWRRPAGWEQGLGDSHSPPNWGFSYLADSPESPQLDGWAPTMSPSEASFPISRRAKLAQGPPGVEFKKPGNQFAARGGWLGVAMHFSPSPESGGFPRASGGQRPTGTSGRGIFRLPQSPEASLGPPGGQERPPPALEALRKQETGPFLDFRKAHLPPGPCPYLHRMDTPGRGRAVQGRAQLMKKLNNRFVRTSLNRSNPTPPHYPDASKEMEIVPVGATWVASAPNPESSELPSIHRPFKGHPHSLATAVDHGTTVQILLPCWPPGHLYGTWCCGFNEMFSKRKRWTLDLEATGPTSQVWPIPTELRGEDAQTSGPT</sequence>
<dbReference type="AlphaFoldDB" id="V8N4T6"/>
<comment type="caution">
    <text evidence="2">The sequence shown here is derived from an EMBL/GenBank/DDBJ whole genome shotgun (WGS) entry which is preliminary data.</text>
</comment>
<dbReference type="EMBL" id="AZIM01009648">
    <property type="protein sequence ID" value="ETE57140.1"/>
    <property type="molecule type" value="Genomic_DNA"/>
</dbReference>
<keyword evidence="3" id="KW-1185">Reference proteome</keyword>
<name>V8N4T6_OPHHA</name>
<feature type="non-terminal residue" evidence="2">
    <location>
        <position position="1"/>
    </location>
</feature>
<organism evidence="2 3">
    <name type="scientific">Ophiophagus hannah</name>
    <name type="common">King cobra</name>
    <name type="synonym">Naja hannah</name>
    <dbReference type="NCBI Taxonomy" id="8665"/>
    <lineage>
        <taxon>Eukaryota</taxon>
        <taxon>Metazoa</taxon>
        <taxon>Chordata</taxon>
        <taxon>Craniata</taxon>
        <taxon>Vertebrata</taxon>
        <taxon>Euteleostomi</taxon>
        <taxon>Lepidosauria</taxon>
        <taxon>Squamata</taxon>
        <taxon>Bifurcata</taxon>
        <taxon>Unidentata</taxon>
        <taxon>Episquamata</taxon>
        <taxon>Toxicofera</taxon>
        <taxon>Serpentes</taxon>
        <taxon>Colubroidea</taxon>
        <taxon>Elapidae</taxon>
        <taxon>Elapinae</taxon>
        <taxon>Ophiophagus</taxon>
    </lineage>
</organism>
<evidence type="ECO:0000256" key="1">
    <source>
        <dbReference type="SAM" id="MobiDB-lite"/>
    </source>
</evidence>
<accession>V8N4T6</accession>
<evidence type="ECO:0000313" key="3">
    <source>
        <dbReference type="Proteomes" id="UP000018936"/>
    </source>
</evidence>
<proteinExistence type="predicted"/>
<gene>
    <name evidence="2" type="primary">SLC4A3</name>
    <name evidence="2" type="ORF">L345_17149</name>
</gene>
<dbReference type="Proteomes" id="UP000018936">
    <property type="component" value="Unassembled WGS sequence"/>
</dbReference>
<protein>
    <submittedName>
        <fullName evidence="2">Anion exchange protein 3</fullName>
    </submittedName>
</protein>
<evidence type="ECO:0000313" key="2">
    <source>
        <dbReference type="EMBL" id="ETE57140.1"/>
    </source>
</evidence>
<reference evidence="2 3" key="1">
    <citation type="journal article" date="2013" name="Proc. Natl. Acad. Sci. U.S.A.">
        <title>The king cobra genome reveals dynamic gene evolution and adaptation in the snake venom system.</title>
        <authorList>
            <person name="Vonk F.J."/>
            <person name="Casewell N.R."/>
            <person name="Henkel C.V."/>
            <person name="Heimberg A.M."/>
            <person name="Jansen H.J."/>
            <person name="McCleary R.J."/>
            <person name="Kerkkamp H.M."/>
            <person name="Vos R.A."/>
            <person name="Guerreiro I."/>
            <person name="Calvete J.J."/>
            <person name="Wuster W."/>
            <person name="Woods A.E."/>
            <person name="Logan J.M."/>
            <person name="Harrison R.A."/>
            <person name="Castoe T.A."/>
            <person name="de Koning A.P."/>
            <person name="Pollock D.D."/>
            <person name="Yandell M."/>
            <person name="Calderon D."/>
            <person name="Renjifo C."/>
            <person name="Currier R.B."/>
            <person name="Salgado D."/>
            <person name="Pla D."/>
            <person name="Sanz L."/>
            <person name="Hyder A.S."/>
            <person name="Ribeiro J.M."/>
            <person name="Arntzen J.W."/>
            <person name="van den Thillart G.E."/>
            <person name="Boetzer M."/>
            <person name="Pirovano W."/>
            <person name="Dirks R.P."/>
            <person name="Spaink H.P."/>
            <person name="Duboule D."/>
            <person name="McGlinn E."/>
            <person name="Kini R.M."/>
            <person name="Richardson M.K."/>
        </authorList>
    </citation>
    <scope>NUCLEOTIDE SEQUENCE</scope>
    <source>
        <tissue evidence="2">Blood</tissue>
    </source>
</reference>